<proteinExistence type="predicted"/>
<reference evidence="1 2" key="1">
    <citation type="submission" date="2019-08" db="EMBL/GenBank/DDBJ databases">
        <title>In-depth cultivation of the pig gut microbiome towards novel bacterial diversity and tailored functional studies.</title>
        <authorList>
            <person name="Wylensek D."/>
            <person name="Hitch T.C.A."/>
            <person name="Clavel T."/>
        </authorList>
    </citation>
    <scope>NUCLEOTIDE SEQUENCE [LARGE SCALE GENOMIC DNA]</scope>
    <source>
        <strain evidence="1 2">WCA-383-APC-5B</strain>
    </source>
</reference>
<keyword evidence="1" id="KW-0946">Virion</keyword>
<name>A0A7X2MXK3_9CLOT</name>
<sequence>MYGWRVINLNKVRYMYRKYLTEYDLDTKLFDLWGIDVDDLYPLRKVFIIRSGKDKYVLKNIDYDKKRYSFINNSIDYVRRNYSFLMSNKKSVSGRIVEEYNGKYYVLVNLIEGRECSVENPMDLMIASKGLAQFHKAGAGIEYVSDKSDVDYKNIAHKFTERINMLTSIKNMVDIYKFKNYFDEKFCDNVDSCIQTMKRCIEYITRIDMDKINNNRDSIVFCHNDLAYHNILIKDEKAYFIDFDYSNINYRVNDIAQFINKSIKNSDYDIKMYKTIIDNYEEISPLLDEEKHLLKVLLSYPNDIIELIFNYYYKKKDWSEEAFNSVMNLKLSQENSRKEFIDKLL</sequence>
<keyword evidence="2" id="KW-1185">Reference proteome</keyword>
<dbReference type="InterPro" id="IPR011009">
    <property type="entry name" value="Kinase-like_dom_sf"/>
</dbReference>
<dbReference type="Gene3D" id="3.90.1200.10">
    <property type="match status" value="1"/>
</dbReference>
<dbReference type="AlphaFoldDB" id="A0A7X2MXK3"/>
<protein>
    <submittedName>
        <fullName evidence="1">CotS family spore coat protein</fullName>
    </submittedName>
</protein>
<dbReference type="EMBL" id="VULX01000005">
    <property type="protein sequence ID" value="MSR90943.1"/>
    <property type="molecule type" value="Genomic_DNA"/>
</dbReference>
<comment type="caution">
    <text evidence="1">The sequence shown here is derived from an EMBL/GenBank/DDBJ whole genome shotgun (WGS) entry which is preliminary data.</text>
</comment>
<dbReference type="NCBIfam" id="TIGR02906">
    <property type="entry name" value="spore_CotS"/>
    <property type="match status" value="1"/>
</dbReference>
<accession>A0A7X2MXK3</accession>
<dbReference type="GO" id="GO:0042601">
    <property type="term" value="C:endospore-forming forespore"/>
    <property type="evidence" value="ECO:0007669"/>
    <property type="project" value="TreeGrafter"/>
</dbReference>
<dbReference type="InterPro" id="IPR014255">
    <property type="entry name" value="Spore_coat_CotS"/>
</dbReference>
<dbReference type="Pfam" id="PF01633">
    <property type="entry name" value="Choline_kinase"/>
    <property type="match status" value="1"/>
</dbReference>
<evidence type="ECO:0000313" key="1">
    <source>
        <dbReference type="EMBL" id="MSR90943.1"/>
    </source>
</evidence>
<dbReference type="PANTHER" id="PTHR39179">
    <property type="entry name" value="SPORE COAT PROTEIN I"/>
    <property type="match status" value="1"/>
</dbReference>
<keyword evidence="1" id="KW-0167">Capsid protein</keyword>
<dbReference type="Gene3D" id="3.30.200.20">
    <property type="entry name" value="Phosphorylase Kinase, domain 1"/>
    <property type="match status" value="1"/>
</dbReference>
<dbReference type="Proteomes" id="UP000460287">
    <property type="component" value="Unassembled WGS sequence"/>
</dbReference>
<gene>
    <name evidence="1" type="ORF">FYJ33_05855</name>
</gene>
<dbReference type="InterPro" id="IPR047175">
    <property type="entry name" value="CotS-like"/>
</dbReference>
<evidence type="ECO:0000313" key="2">
    <source>
        <dbReference type="Proteomes" id="UP000460287"/>
    </source>
</evidence>
<organism evidence="1 2">
    <name type="scientific">Inconstantimicrobium porci</name>
    <dbReference type="NCBI Taxonomy" id="2652291"/>
    <lineage>
        <taxon>Bacteria</taxon>
        <taxon>Bacillati</taxon>
        <taxon>Bacillota</taxon>
        <taxon>Clostridia</taxon>
        <taxon>Eubacteriales</taxon>
        <taxon>Clostridiaceae</taxon>
        <taxon>Inconstantimicrobium</taxon>
    </lineage>
</organism>
<dbReference type="PANTHER" id="PTHR39179:SF1">
    <property type="entry name" value="SPORE COAT PROTEIN I"/>
    <property type="match status" value="1"/>
</dbReference>
<dbReference type="SUPFAM" id="SSF56112">
    <property type="entry name" value="Protein kinase-like (PK-like)"/>
    <property type="match status" value="1"/>
</dbReference>